<dbReference type="OrthoDB" id="71600at2759"/>
<feature type="transmembrane region" description="Helical" evidence="5">
    <location>
        <begin position="92"/>
        <end position="119"/>
    </location>
</feature>
<dbReference type="Gene3D" id="1.10.1450.10">
    <property type="entry name" value="Tetraspanin"/>
    <property type="match status" value="1"/>
</dbReference>
<evidence type="ECO:0000256" key="4">
    <source>
        <dbReference type="ARBA" id="ARBA00023136"/>
    </source>
</evidence>
<keyword evidence="4 5" id="KW-0472">Membrane</keyword>
<evidence type="ECO:0000256" key="3">
    <source>
        <dbReference type="ARBA" id="ARBA00022989"/>
    </source>
</evidence>
<dbReference type="STRING" id="1965070.A0A443QC14"/>
<dbReference type="Pfam" id="PF00335">
    <property type="entry name" value="Tetraspanin"/>
    <property type="match status" value="1"/>
</dbReference>
<dbReference type="AlphaFoldDB" id="A0A443QC14"/>
<reference evidence="6 7" key="1">
    <citation type="journal article" date="2018" name="Gigascience">
        <title>Genomes of trombidid mites reveal novel predicted allergens and laterally-transferred genes associated with secondary metabolism.</title>
        <authorList>
            <person name="Dong X."/>
            <person name="Chaisiri K."/>
            <person name="Xia D."/>
            <person name="Armstrong S.D."/>
            <person name="Fang Y."/>
            <person name="Donnelly M.J."/>
            <person name="Kadowaki T."/>
            <person name="McGarry J.W."/>
            <person name="Darby A.C."/>
            <person name="Makepeace B.L."/>
        </authorList>
    </citation>
    <scope>NUCLEOTIDE SEQUENCE [LARGE SCALE GENOMIC DNA]</scope>
    <source>
        <strain evidence="6">UoL-WK</strain>
    </source>
</reference>
<evidence type="ECO:0000313" key="7">
    <source>
        <dbReference type="Proteomes" id="UP000285301"/>
    </source>
</evidence>
<dbReference type="InterPro" id="IPR008952">
    <property type="entry name" value="Tetraspanin_EC2_sf"/>
</dbReference>
<dbReference type="SUPFAM" id="SSF48652">
    <property type="entry name" value="Tetraspanin"/>
    <property type="match status" value="1"/>
</dbReference>
<name>A0A443QC14_9ACAR</name>
<keyword evidence="7" id="KW-1185">Reference proteome</keyword>
<sequence length="120" mass="13277">MIEYPTRAEDDPKRKAVDFLQWSMECCGIENGPEDWANIGIAQYAFELPMSCCYNPNEKNHYGRCTTTGSPQPFKKPCVQATKDNFRLYGGLISGIAIAIAVVQLIAACFACMLANAVIF</sequence>
<dbReference type="GO" id="GO:0016020">
    <property type="term" value="C:membrane"/>
    <property type="evidence" value="ECO:0007669"/>
    <property type="project" value="UniProtKB-SubCell"/>
</dbReference>
<evidence type="ECO:0000256" key="1">
    <source>
        <dbReference type="ARBA" id="ARBA00004141"/>
    </source>
</evidence>
<accession>A0A443QC14</accession>
<organism evidence="6 7">
    <name type="scientific">Dinothrombium tinctorium</name>
    <dbReference type="NCBI Taxonomy" id="1965070"/>
    <lineage>
        <taxon>Eukaryota</taxon>
        <taxon>Metazoa</taxon>
        <taxon>Ecdysozoa</taxon>
        <taxon>Arthropoda</taxon>
        <taxon>Chelicerata</taxon>
        <taxon>Arachnida</taxon>
        <taxon>Acari</taxon>
        <taxon>Acariformes</taxon>
        <taxon>Trombidiformes</taxon>
        <taxon>Prostigmata</taxon>
        <taxon>Anystina</taxon>
        <taxon>Parasitengona</taxon>
        <taxon>Trombidioidea</taxon>
        <taxon>Trombidiidae</taxon>
        <taxon>Dinothrombium</taxon>
    </lineage>
</organism>
<proteinExistence type="predicted"/>
<keyword evidence="3 5" id="KW-1133">Transmembrane helix</keyword>
<keyword evidence="2 5" id="KW-0812">Transmembrane</keyword>
<dbReference type="Proteomes" id="UP000285301">
    <property type="component" value="Unassembled WGS sequence"/>
</dbReference>
<comment type="caution">
    <text evidence="6">The sequence shown here is derived from an EMBL/GenBank/DDBJ whole genome shotgun (WGS) entry which is preliminary data.</text>
</comment>
<protein>
    <submittedName>
        <fullName evidence="6">Tetraspannin-like protein</fullName>
    </submittedName>
</protein>
<evidence type="ECO:0000256" key="2">
    <source>
        <dbReference type="ARBA" id="ARBA00022692"/>
    </source>
</evidence>
<evidence type="ECO:0000256" key="5">
    <source>
        <dbReference type="SAM" id="Phobius"/>
    </source>
</evidence>
<evidence type="ECO:0000313" key="6">
    <source>
        <dbReference type="EMBL" id="RWS00551.1"/>
    </source>
</evidence>
<dbReference type="EMBL" id="NCKU01011117">
    <property type="protein sequence ID" value="RWS00551.1"/>
    <property type="molecule type" value="Genomic_DNA"/>
</dbReference>
<comment type="subcellular location">
    <subcellularLocation>
        <location evidence="1">Membrane</location>
        <topology evidence="1">Multi-pass membrane protein</topology>
    </subcellularLocation>
</comment>
<dbReference type="InterPro" id="IPR018499">
    <property type="entry name" value="Tetraspanin/Peripherin"/>
</dbReference>
<gene>
    <name evidence="6" type="ORF">B4U79_16848</name>
</gene>